<protein>
    <submittedName>
        <fullName evidence="1">Uncharacterized protein</fullName>
    </submittedName>
</protein>
<accession>A0A158SXQ5</accession>
<dbReference type="AlphaFoldDB" id="A0A158SXQ5"/>
<evidence type="ECO:0000313" key="1">
    <source>
        <dbReference type="EMBL" id="KIS35649.1"/>
    </source>
</evidence>
<gene>
    <name evidence="1" type="ORF">NTHI1209_01256</name>
</gene>
<sequence length="30" mass="3561">MGLMMIFRFRGKDSLYNPLKKIKSVNRGFI</sequence>
<dbReference type="EMBL" id="JMQP01000002">
    <property type="protein sequence ID" value="KIS35649.1"/>
    <property type="molecule type" value="Genomic_DNA"/>
</dbReference>
<organism evidence="1 2">
    <name type="scientific">Haemophilus influenzae</name>
    <dbReference type="NCBI Taxonomy" id="727"/>
    <lineage>
        <taxon>Bacteria</taxon>
        <taxon>Pseudomonadati</taxon>
        <taxon>Pseudomonadota</taxon>
        <taxon>Gammaproteobacteria</taxon>
        <taxon>Pasteurellales</taxon>
        <taxon>Pasteurellaceae</taxon>
        <taxon>Haemophilus</taxon>
    </lineage>
</organism>
<name>A0A158SXQ5_HAEIF</name>
<proteinExistence type="predicted"/>
<comment type="caution">
    <text evidence="1">The sequence shown here is derived from an EMBL/GenBank/DDBJ whole genome shotgun (WGS) entry which is preliminary data.</text>
</comment>
<evidence type="ECO:0000313" key="2">
    <source>
        <dbReference type="Proteomes" id="UP000050700"/>
    </source>
</evidence>
<reference evidence="1 2" key="1">
    <citation type="submission" date="2014-05" db="EMBL/GenBank/DDBJ databases">
        <title>Methylome analysis of the phasevarions of Haemophilus influenzae.</title>
        <authorList>
            <person name="Atack J.M."/>
            <person name="Fox K.L."/>
            <person name="Power P.M."/>
            <person name="Clark T."/>
            <person name="Jurcisek J."/>
            <person name="Korlach J."/>
            <person name="Bakaletz L.O."/>
            <person name="Jennings M.P."/>
        </authorList>
    </citation>
    <scope>NUCLEOTIDE SEQUENCE [LARGE SCALE GENOMIC DNA]</scope>
    <source>
        <strain evidence="1 2">1209</strain>
    </source>
</reference>
<dbReference type="Proteomes" id="UP000050700">
    <property type="component" value="Unassembled WGS sequence"/>
</dbReference>